<dbReference type="OrthoDB" id="28890at2157"/>
<keyword evidence="2" id="KW-1185">Reference proteome</keyword>
<protein>
    <submittedName>
        <fullName evidence="1">Uncharacterized protein</fullName>
    </submittedName>
</protein>
<dbReference type="KEGG" id="tne:Tneu_0115"/>
<gene>
    <name evidence="1" type="ordered locus">Tneu_0115</name>
</gene>
<dbReference type="HOGENOM" id="CLU_277031_0_0_2"/>
<dbReference type="eggNOG" id="arCOG07434">
    <property type="taxonomic scope" value="Archaea"/>
</dbReference>
<reference evidence="1" key="1">
    <citation type="submission" date="2008-03" db="EMBL/GenBank/DDBJ databases">
        <title>Complete sequence of Thermoproteus neutrophilus V24Sta.</title>
        <authorList>
            <consortium name="US DOE Joint Genome Institute"/>
            <person name="Copeland A."/>
            <person name="Lucas S."/>
            <person name="Lapidus A."/>
            <person name="Glavina del Rio T."/>
            <person name="Dalin E."/>
            <person name="Tice H."/>
            <person name="Bruce D."/>
            <person name="Goodwin L."/>
            <person name="Pitluck S."/>
            <person name="Sims D."/>
            <person name="Brettin T."/>
            <person name="Detter J.C."/>
            <person name="Han C."/>
            <person name="Kuske C.R."/>
            <person name="Schmutz J."/>
            <person name="Larimer F."/>
            <person name="Land M."/>
            <person name="Hauser L."/>
            <person name="Kyrpides N."/>
            <person name="Mikhailova N."/>
            <person name="Biddle J.F."/>
            <person name="Zhang Z."/>
            <person name="Fitz-Gibbon S.T."/>
            <person name="Lowe T.M."/>
            <person name="Saltikov C."/>
            <person name="House C.H."/>
            <person name="Richardson P."/>
        </authorList>
    </citation>
    <scope>NUCLEOTIDE SEQUENCE [LARGE SCALE GENOMIC DNA]</scope>
    <source>
        <strain evidence="1">V24Sta</strain>
    </source>
</reference>
<evidence type="ECO:0000313" key="1">
    <source>
        <dbReference type="EMBL" id="ACB39073.1"/>
    </source>
</evidence>
<evidence type="ECO:0000313" key="2">
    <source>
        <dbReference type="Proteomes" id="UP000001694"/>
    </source>
</evidence>
<sequence>MRGQALVLVGLILVAALAVAMMAFYALQSSASLAPSKPSYGYISRSWPDLVKLAGGYLTYVASQSVFALARGSLDVGLYGRPYDGRWLQYNETARRARLGLLTMSAALASLQVNATGGLWYYIRGFNGSLGPYPLAATYSNWNLDVVRTGVAIPCGSDTLYIRLVPLNAKAARFVVQSQVDVGVPYVLTYLGHTSDIVTVGAGYNEILSDMLRMGNPNGKLALYAFDSSVLGPNLCYKTDDQIAQVVRSGIKPLPWYAEVFTCPFCMLHFQVPPGFLQKGRTSEVLITYTTSGSISAPQFKVVISRRAGYSEIPIYVNAYTTSDPRAVFPAYFGARDIATWQSAVVATDGDCYPAPQGGVVDYGVAVTTNYLPPGTTISRSVRIYATYAPNTQRYGFNVFTSYSWPYSDVGYKVEALVLPEDVSYIRPARLDIYASDPSSTHPICASMYAVQVVNPVLVWSWWNIGGGYVWNGRTWDVGYVVYSGRQWYLMSFALSPSGIAQWAVYHYNSTGRPMRLLGVTTRSGVTWLQNFYIVLGSAIVDNPGSTSSYWTEAAYYAYVRVRPWVYPEPTVSLSGLDTPPLVQPQRNDIVALNRSEVRLRLDSTLDMAGAFVRRMNATLWVNASAAVQKSGGVTLTHERTLWYLVNVSHSEPRAALSSQFYLYYVLGNAVRNYTIQNVALYDYGDRWARFNVTFTVPRRAPYAVLISVAGSVVAKLAVSNAAPRVYYLNIPNNDGTYTYYVMNYGNLTAVFYLPWGTVTSFDDSWNPQALGYSGYFGALYDVTNGRDRWQVLAIPPGGLVKFKTSSSVDLKAASPSWQQPYVQDLYPQLLRWCELEKIYKIYRFLVPTNITTSYYIFTIDGYLPRSLSGIYIFGPFTPGWVSVPYYIERDPRGNKLPRIWVRVDAPPGKLDYSGMLAVLCSQGPGESSKDVVFGTGYWGTGTSYADISQLANLLTFPDGYTVDIKPLVQSSIVGSWGLSNSTYLPSVWPCSADQTHVAIYYVGGSPPYWWHFDGFCFDRHIWEKQGYTPYLASISISRQFVLYRMWDMSFSYDGMWRRSYPNKPVNSNSPYVAYSYVVSDFGFEWRIRPFAWPEPYVRE</sequence>
<dbReference type="EMBL" id="CP001014">
    <property type="protein sequence ID" value="ACB39073.1"/>
    <property type="molecule type" value="Genomic_DNA"/>
</dbReference>
<dbReference type="GeneID" id="6165905"/>
<proteinExistence type="predicted"/>
<organism evidence="1 2">
    <name type="scientific">Pyrobaculum neutrophilum (strain DSM 2338 / JCM 9278 / NBRC 100436 / V24Sta)</name>
    <name type="common">Thermoproteus neutrophilus</name>
    <dbReference type="NCBI Taxonomy" id="444157"/>
    <lineage>
        <taxon>Archaea</taxon>
        <taxon>Thermoproteota</taxon>
        <taxon>Thermoprotei</taxon>
        <taxon>Thermoproteales</taxon>
        <taxon>Thermoproteaceae</taxon>
        <taxon>Pyrobaculum</taxon>
    </lineage>
</organism>
<dbReference type="STRING" id="444157.Tneu_0115"/>
<accession>B1YA99</accession>
<name>B1YA99_PYRNV</name>
<dbReference type="AlphaFoldDB" id="B1YA99"/>
<dbReference type="RefSeq" id="WP_012349494.1">
    <property type="nucleotide sequence ID" value="NC_010525.1"/>
</dbReference>
<dbReference type="Proteomes" id="UP000001694">
    <property type="component" value="Chromosome"/>
</dbReference>